<organism evidence="1 2">
    <name type="scientific">Rhizopus oryzae</name>
    <name type="common">Mucormycosis agent</name>
    <name type="synonym">Rhizopus arrhizus var. delemar</name>
    <dbReference type="NCBI Taxonomy" id="64495"/>
    <lineage>
        <taxon>Eukaryota</taxon>
        <taxon>Fungi</taxon>
        <taxon>Fungi incertae sedis</taxon>
        <taxon>Mucoromycota</taxon>
        <taxon>Mucoromycotina</taxon>
        <taxon>Mucoromycetes</taxon>
        <taxon>Mucorales</taxon>
        <taxon>Mucorineae</taxon>
        <taxon>Rhizopodaceae</taxon>
        <taxon>Rhizopus</taxon>
    </lineage>
</organism>
<dbReference type="InterPro" id="IPR035959">
    <property type="entry name" value="RutC-like_sf"/>
</dbReference>
<dbReference type="PANTHER" id="PTHR11803:SF39">
    <property type="entry name" value="2-IMINOBUTANOATE_2-IMINOPROPANOATE DEAMINASE"/>
    <property type="match status" value="1"/>
</dbReference>
<accession>A0A9P6YHG2</accession>
<dbReference type="EMBL" id="JAANIT010000390">
    <property type="protein sequence ID" value="KAG1548210.1"/>
    <property type="molecule type" value="Genomic_DNA"/>
</dbReference>
<proteinExistence type="predicted"/>
<dbReference type="Proteomes" id="UP000717996">
    <property type="component" value="Unassembled WGS sequence"/>
</dbReference>
<protein>
    <submittedName>
        <fullName evidence="1">Uncharacterized protein</fullName>
    </submittedName>
</protein>
<reference evidence="1" key="1">
    <citation type="journal article" date="2020" name="Microb. Genom.">
        <title>Genetic diversity of clinical and environmental Mucorales isolates obtained from an investigation of mucormycosis cases among solid organ transplant recipients.</title>
        <authorList>
            <person name="Nguyen M.H."/>
            <person name="Kaul D."/>
            <person name="Muto C."/>
            <person name="Cheng S.J."/>
            <person name="Richter R.A."/>
            <person name="Bruno V.M."/>
            <person name="Liu G."/>
            <person name="Beyhan S."/>
            <person name="Sundermann A.J."/>
            <person name="Mounaud S."/>
            <person name="Pasculle A.W."/>
            <person name="Nierman W.C."/>
            <person name="Driscoll E."/>
            <person name="Cumbie R."/>
            <person name="Clancy C.J."/>
            <person name="Dupont C.L."/>
        </authorList>
    </citation>
    <scope>NUCLEOTIDE SEQUENCE</scope>
    <source>
        <strain evidence="1">GL16</strain>
    </source>
</reference>
<dbReference type="Pfam" id="PF01042">
    <property type="entry name" value="Ribonuc_L-PSP"/>
    <property type="match status" value="1"/>
</dbReference>
<dbReference type="SUPFAM" id="SSF55298">
    <property type="entry name" value="YjgF-like"/>
    <property type="match status" value="1"/>
</dbReference>
<dbReference type="GO" id="GO:0019239">
    <property type="term" value="F:deaminase activity"/>
    <property type="evidence" value="ECO:0007669"/>
    <property type="project" value="TreeGrafter"/>
</dbReference>
<sequence>MAPVITSPDRYKKFLEKYHYNQVLKNGNRIDISGQGGWGDCTNGPSFQYKSLEEEIEQAFKNVEHVLSTVGASWKDVYSVTSYHTNFAETSERVCTIFPALFRQHIGERAPLWTCVGVTALGEKEMNVEIVVSAIKD</sequence>
<dbReference type="OMA" id="DHQPLWT"/>
<evidence type="ECO:0000313" key="2">
    <source>
        <dbReference type="Proteomes" id="UP000717996"/>
    </source>
</evidence>
<name>A0A9P6YHG2_RHIOR</name>
<dbReference type="InterPro" id="IPR006175">
    <property type="entry name" value="YjgF/YER057c/UK114"/>
</dbReference>
<evidence type="ECO:0000313" key="1">
    <source>
        <dbReference type="EMBL" id="KAG1548210.1"/>
    </source>
</evidence>
<dbReference type="PANTHER" id="PTHR11803">
    <property type="entry name" value="2-IMINOBUTANOATE/2-IMINOPROPANOATE DEAMINASE RIDA"/>
    <property type="match status" value="1"/>
</dbReference>
<dbReference type="GO" id="GO:0005739">
    <property type="term" value="C:mitochondrion"/>
    <property type="evidence" value="ECO:0007669"/>
    <property type="project" value="TreeGrafter"/>
</dbReference>
<comment type="caution">
    <text evidence="1">The sequence shown here is derived from an EMBL/GenBank/DDBJ whole genome shotgun (WGS) entry which is preliminary data.</text>
</comment>
<dbReference type="GO" id="GO:0005829">
    <property type="term" value="C:cytosol"/>
    <property type="evidence" value="ECO:0007669"/>
    <property type="project" value="TreeGrafter"/>
</dbReference>
<dbReference type="Gene3D" id="3.30.1330.40">
    <property type="entry name" value="RutC-like"/>
    <property type="match status" value="1"/>
</dbReference>
<dbReference type="OrthoDB" id="309640at2759"/>
<dbReference type="AlphaFoldDB" id="A0A9P6YHG2"/>
<gene>
    <name evidence="1" type="ORF">G6F51_003795</name>
</gene>